<feature type="transmembrane region" description="Helical" evidence="8">
    <location>
        <begin position="1342"/>
        <end position="1360"/>
    </location>
</feature>
<feature type="transmembrane region" description="Helical" evidence="8">
    <location>
        <begin position="1372"/>
        <end position="1395"/>
    </location>
</feature>
<keyword evidence="5 8" id="KW-0472">Membrane</keyword>
<proteinExistence type="inferred from homology"/>
<feature type="transmembrane region" description="Helical" evidence="8">
    <location>
        <begin position="1181"/>
        <end position="1198"/>
    </location>
</feature>
<feature type="transmembrane region" description="Helical" evidence="8">
    <location>
        <begin position="825"/>
        <end position="842"/>
    </location>
</feature>
<feature type="transmembrane region" description="Helical" evidence="8">
    <location>
        <begin position="136"/>
        <end position="159"/>
    </location>
</feature>
<feature type="transmembrane region" description="Helical" evidence="8">
    <location>
        <begin position="1779"/>
        <end position="1799"/>
    </location>
</feature>
<feature type="transmembrane region" description="Helical" evidence="8">
    <location>
        <begin position="744"/>
        <end position="765"/>
    </location>
</feature>
<feature type="transmembrane region" description="Helical" evidence="8">
    <location>
        <begin position="689"/>
        <end position="710"/>
    </location>
</feature>
<feature type="transmembrane region" description="Helical" evidence="8">
    <location>
        <begin position="1492"/>
        <end position="1514"/>
    </location>
</feature>
<keyword evidence="2" id="KW-0813">Transport</keyword>
<feature type="transmembrane region" description="Helical" evidence="8">
    <location>
        <begin position="1684"/>
        <end position="1704"/>
    </location>
</feature>
<dbReference type="InterPro" id="IPR044770">
    <property type="entry name" value="MFS_spinster-like"/>
</dbReference>
<feature type="transmembrane region" description="Helical" evidence="8">
    <location>
        <begin position="309"/>
        <end position="326"/>
    </location>
</feature>
<feature type="transmembrane region" description="Helical" evidence="8">
    <location>
        <begin position="422"/>
        <end position="445"/>
    </location>
</feature>
<comment type="caution">
    <text evidence="10">The sequence shown here is derived from an EMBL/GenBank/DDBJ whole genome shotgun (WGS) entry which is preliminary data.</text>
</comment>
<feature type="transmembrane region" description="Helical" evidence="8">
    <location>
        <begin position="1744"/>
        <end position="1767"/>
    </location>
</feature>
<feature type="region of interest" description="Disordered" evidence="7">
    <location>
        <begin position="975"/>
        <end position="997"/>
    </location>
</feature>
<dbReference type="CDD" id="cd17328">
    <property type="entry name" value="MFS_spinster_like"/>
    <property type="match status" value="3"/>
</dbReference>
<comment type="similarity">
    <text evidence="6">Belongs to the major facilitator superfamily. Spinster (TC 2.A.1.49) family.</text>
</comment>
<evidence type="ECO:0000313" key="10">
    <source>
        <dbReference type="EMBL" id="OEL33229.1"/>
    </source>
</evidence>
<evidence type="ECO:0000259" key="9">
    <source>
        <dbReference type="PROSITE" id="PS50850"/>
    </source>
</evidence>
<reference evidence="10 11" key="1">
    <citation type="submission" date="2016-09" db="EMBL/GenBank/DDBJ databases">
        <title>The draft genome of Dichanthelium oligosanthes: A C3 panicoid grass species.</title>
        <authorList>
            <person name="Studer A.J."/>
            <person name="Schnable J.C."/>
            <person name="Brutnell T.P."/>
        </authorList>
    </citation>
    <scope>NUCLEOTIDE SEQUENCE [LARGE SCALE GENOMIC DNA]</scope>
    <source>
        <strain evidence="11">cv. Kellogg 1175</strain>
        <tissue evidence="10">Leaf</tissue>
    </source>
</reference>
<feature type="transmembrane region" description="Helical" evidence="8">
    <location>
        <begin position="238"/>
        <end position="259"/>
    </location>
</feature>
<feature type="domain" description="Major facilitator superfamily (MFS) profile" evidence="9">
    <location>
        <begin position="1086"/>
        <end position="1518"/>
    </location>
</feature>
<dbReference type="Proteomes" id="UP000095767">
    <property type="component" value="Unassembled WGS sequence"/>
</dbReference>
<evidence type="ECO:0000256" key="4">
    <source>
        <dbReference type="ARBA" id="ARBA00022989"/>
    </source>
</evidence>
<dbReference type="Gene3D" id="1.20.1250.20">
    <property type="entry name" value="MFS general substrate transporter like domains"/>
    <property type="match status" value="5"/>
</dbReference>
<protein>
    <recommendedName>
        <fullName evidence="9">Major facilitator superfamily (MFS) profile domain-containing protein</fullName>
    </recommendedName>
</protein>
<feature type="compositionally biased region" description="Basic and acidic residues" evidence="7">
    <location>
        <begin position="505"/>
        <end position="515"/>
    </location>
</feature>
<comment type="subcellular location">
    <subcellularLocation>
        <location evidence="1">Membrane</location>
        <topology evidence="1">Multi-pass membrane protein</topology>
    </subcellularLocation>
</comment>
<feature type="transmembrane region" description="Helical" evidence="8">
    <location>
        <begin position="1150"/>
        <end position="1169"/>
    </location>
</feature>
<gene>
    <name evidence="10" type="ORF">BAE44_0005752</name>
</gene>
<feature type="transmembrane region" description="Helical" evidence="8">
    <location>
        <begin position="171"/>
        <end position="190"/>
    </location>
</feature>
<evidence type="ECO:0000256" key="6">
    <source>
        <dbReference type="ARBA" id="ARBA00024338"/>
    </source>
</evidence>
<feature type="transmembrane region" description="Helical" evidence="8">
    <location>
        <begin position="76"/>
        <end position="95"/>
    </location>
</feature>
<keyword evidence="3 8" id="KW-0812">Transmembrane</keyword>
<feature type="compositionally biased region" description="Basic and acidic residues" evidence="7">
    <location>
        <begin position="1055"/>
        <end position="1071"/>
    </location>
</feature>
<evidence type="ECO:0000256" key="7">
    <source>
        <dbReference type="SAM" id="MobiDB-lite"/>
    </source>
</evidence>
<dbReference type="PROSITE" id="PS50850">
    <property type="entry name" value="MFS"/>
    <property type="match status" value="3"/>
</dbReference>
<feature type="transmembrane region" description="Helical" evidence="8">
    <location>
        <begin position="596"/>
        <end position="615"/>
    </location>
</feature>
<feature type="transmembrane region" description="Helical" evidence="8">
    <location>
        <begin position="333"/>
        <end position="349"/>
    </location>
</feature>
<feature type="domain" description="Major facilitator superfamily (MFS) profile" evidence="9">
    <location>
        <begin position="1620"/>
        <end position="2060"/>
    </location>
</feature>
<evidence type="ECO:0000256" key="2">
    <source>
        <dbReference type="ARBA" id="ARBA00022448"/>
    </source>
</evidence>
<dbReference type="STRING" id="888268.A0A1E5W740"/>
<dbReference type="GO" id="GO:0016020">
    <property type="term" value="C:membrane"/>
    <property type="evidence" value="ECO:0007669"/>
    <property type="project" value="UniProtKB-SubCell"/>
</dbReference>
<feature type="transmembrane region" description="Helical" evidence="8">
    <location>
        <begin position="1710"/>
        <end position="1732"/>
    </location>
</feature>
<feature type="transmembrane region" description="Helical" evidence="8">
    <location>
        <begin position="2033"/>
        <end position="2054"/>
    </location>
</feature>
<dbReference type="SUPFAM" id="SSF103473">
    <property type="entry name" value="MFS general substrate transporter"/>
    <property type="match status" value="4"/>
</dbReference>
<evidence type="ECO:0000313" key="11">
    <source>
        <dbReference type="Proteomes" id="UP000095767"/>
    </source>
</evidence>
<dbReference type="PANTHER" id="PTHR23505:SF86">
    <property type="entry name" value="MAJOR FACILITATOR SUPERFAMILY (MFS) PROFILE DOMAIN-CONTAINING PROTEIN"/>
    <property type="match status" value="1"/>
</dbReference>
<feature type="region of interest" description="Disordered" evidence="7">
    <location>
        <begin position="501"/>
        <end position="521"/>
    </location>
</feature>
<dbReference type="PANTHER" id="PTHR23505">
    <property type="entry name" value="SPINSTER"/>
    <property type="match status" value="1"/>
</dbReference>
<feature type="transmembrane region" description="Helical" evidence="8">
    <location>
        <begin position="1839"/>
        <end position="1861"/>
    </location>
</feature>
<feature type="transmembrane region" description="Helical" evidence="8">
    <location>
        <begin position="1906"/>
        <end position="1927"/>
    </location>
</feature>
<sequence>MDQQQDRDRRRTLLLVNLASIMERADEALLPAVYREVGAALHATPAGLGALTLCRSVVQAACYPLAAYAAARHNRAHVIAVGAFLWAAATFLVGVSDTFLQVAISRGLNGIGLALVVPSIQSLVADSTDDGTRGSAFGWLQLASSLGLISGGFVGLLLAQTTVLGIAGWRVAFHLVAAISVAVGILNWLFAVDPHFPTGEDGAAGRQRDGKQPGTAREIVAEMIEEAKFVVRIPTFQIFVAQGVSGTFPWSALSFASMWLELKGFSHGHTAVLMTIFWVASSLGGLLGGKMGDFLAVRYPDTGRIVLSQISPLSAVPMGAVLLLGLPDDPSKGVSYGVVLFVMGVLMSWNGPATNFPIFAEIVPEKSRTSIYALDRSFESVLSSFAPPIVGLLAQRVYGYKPNDKGESVQQDRENAASLAKALYTSIAIPFILCTAIYSFLYCSYPRDRERARMQSLIESELQQMEHESTCLEDGDGRPPKVFGAANDGERAVIGVTYDQNPTARGEDTKRETVRRPRRMGPSARERRRTLLLVNLASIMKCADEALLPAVYREVGAALHAIPAGLGALTLCRSIVQAACYPLAAYAGAAARHNRAHVIAVGAFLWAAATFLVGVSDTFLQVISRFLLLLHKSQLWVDYFLAACFVAVLFLARCSGRTGTDWHLSLGFISGGFVGLLLAQTTVQGIAGWRVAFHLVAAISVAVGVLNWFFAEDPHFPTGDDRPVGKQRATARQVMAEMIEDAKFVVRIPTFQIFVAQGVTGSFPWSALSFASMWLELIGFSHGDAAVLMTIFWVASSLGGLLGGKMGDAVAVRYPDAGRIVLSQISAGSAVPLAAVLLLGLPEDTSAGVAYGVVLFVMGVFVSWNGPATNLPIIVEIVPEKSRTSIYALDGTFESVLSSFAPAIVGLLAQRVFGYKPDDKGKSVRRYRENAASLAKALYTSIAIPFVVCTSIYSFLYCSYPRDRERARMHSLAESELQAMEHGSSSLEDGNGDPDGDRGVIGVTCGRKVPLEAEMDNNSTPTKDRARRPQISSGRPCLLAYQWRPSRARPQAGAERIRPEEERRRALEVSERMGPAAAAGRQGRRTLVLVNLASIMERADEALLPAVYREVGAALHATPTGLGALTLCRSIVQAACYPVAAYAASRHNRAHVIALGAFLWAAATFLVAVSDTFLQVAVSRGLNGIGLALVIPAVQSMVADSTDDDNRGTAFGWLQLTSSIGSIFGGFFALMLAQTTIFGVAGWRIAFHLVAIVSVVVGVLVWFFAVDPHFPANNVGSHATPASKKSALDEAKELLHEAKCIVQIPTFQIFVAQGVSGSFPWSALSFLSMWIELIGFSHEDTAVFGTIFAVSTSIGGLLGGKMGDFLAQRYPNAGRIILSQISAGSAVPLAAVLLLGLPNDSSRSSGVAHGLVLFFMGLIISWNGAATNGPIFAEIVPEKQRTSIYALDRTFESVLASFAPPVVGFMSQHLYGFKPDYKGSSPEQDRENAASLAKALYTAISIPMVICSSIYALMYRTYPRDRERARMQCMIQSELDQIELGGSRFGCSDDRFELFESADDGEKPDQVDASYGAEGSAGADAALLPLHSCPEQKMNSSVRWWQQHAMAEQSRRQRRSRRATLLLAFAALAMERADAALLPAVYREIGAALQASPTALGSIALSRSVVQTACYPLAAYLAARHDRLTVIALGAFVWAVATFLIGFSTTFPQMAVTAALNGVGLALQIPAIYAFVADSVDGASRGMAFGWLAVAGKAGTVAGTSLGLLMAPTSFLGLPGWRLAFLLLGVLGAVVGVSIRAFAASDAARGRVVTPAIVKPVRQELQEFAREAKAVMRIPSFQVIIAQGLTGSFPWSALSFTAMWLELIGFSHGETAALMTLFKVATSLGALFGGKMGDALARRFNNSGRIVLSQISSGSAIPLAGVLLLALPNDPSTTVKHGAALFILGIMASWNGTATNSPILAEIVPPRAMTTVFALDRTFEAVLASFAPPVVGMLAERLYGYKLARSAAGAGVDERAADDVEMERHNATSLARAIYTSIAVPMSLCCAIYSFLYCTYPRDREMARAEAARDSGGHGGEGSDSEDEIDDERKLLPR</sequence>
<feature type="transmembrane region" description="Helical" evidence="8">
    <location>
        <begin position="1407"/>
        <end position="1433"/>
    </location>
</feature>
<feature type="transmembrane region" description="Helical" evidence="8">
    <location>
        <begin position="887"/>
        <end position="909"/>
    </location>
</feature>
<feature type="transmembrane region" description="Helical" evidence="8">
    <location>
        <begin position="664"/>
        <end position="683"/>
    </location>
</feature>
<dbReference type="OrthoDB" id="440755at2759"/>
<evidence type="ECO:0000256" key="3">
    <source>
        <dbReference type="ARBA" id="ARBA00022692"/>
    </source>
</evidence>
<dbReference type="EMBL" id="LWDX02019494">
    <property type="protein sequence ID" value="OEL33229.1"/>
    <property type="molecule type" value="Genomic_DNA"/>
</dbReference>
<feature type="transmembrane region" description="Helical" evidence="8">
    <location>
        <begin position="1210"/>
        <end position="1233"/>
    </location>
</feature>
<keyword evidence="11" id="KW-1185">Reference proteome</keyword>
<feature type="transmembrane region" description="Helical" evidence="8">
    <location>
        <begin position="271"/>
        <end position="289"/>
    </location>
</feature>
<feature type="transmembrane region" description="Helical" evidence="8">
    <location>
        <begin position="937"/>
        <end position="960"/>
    </location>
</feature>
<dbReference type="FunFam" id="1.20.1250.20:FF:000520">
    <property type="entry name" value="Major facilitator superfamily protein"/>
    <property type="match status" value="2"/>
</dbReference>
<evidence type="ECO:0000256" key="8">
    <source>
        <dbReference type="SAM" id="Phobius"/>
    </source>
</evidence>
<feature type="transmembrane region" description="Helical" evidence="8">
    <location>
        <begin position="1873"/>
        <end position="1894"/>
    </location>
</feature>
<feature type="transmembrane region" description="Helical" evidence="8">
    <location>
        <begin position="635"/>
        <end position="652"/>
    </location>
</feature>
<dbReference type="InterPro" id="IPR036259">
    <property type="entry name" value="MFS_trans_sf"/>
</dbReference>
<feature type="transmembrane region" description="Helical" evidence="8">
    <location>
        <begin position="1245"/>
        <end position="1265"/>
    </location>
</feature>
<evidence type="ECO:0000256" key="1">
    <source>
        <dbReference type="ARBA" id="ARBA00004141"/>
    </source>
</evidence>
<feature type="region of interest" description="Disordered" evidence="7">
    <location>
        <begin position="2064"/>
        <end position="2094"/>
    </location>
</feature>
<organism evidence="10 11">
    <name type="scientific">Dichanthelium oligosanthes</name>
    <dbReference type="NCBI Taxonomy" id="888268"/>
    <lineage>
        <taxon>Eukaryota</taxon>
        <taxon>Viridiplantae</taxon>
        <taxon>Streptophyta</taxon>
        <taxon>Embryophyta</taxon>
        <taxon>Tracheophyta</taxon>
        <taxon>Spermatophyta</taxon>
        <taxon>Magnoliopsida</taxon>
        <taxon>Liliopsida</taxon>
        <taxon>Poales</taxon>
        <taxon>Poaceae</taxon>
        <taxon>PACMAD clade</taxon>
        <taxon>Panicoideae</taxon>
        <taxon>Panicodae</taxon>
        <taxon>Paniceae</taxon>
        <taxon>Dichantheliinae</taxon>
        <taxon>Dichanthelium</taxon>
    </lineage>
</organism>
<name>A0A1E5W740_9POAL</name>
<feature type="transmembrane region" description="Helical" evidence="8">
    <location>
        <begin position="785"/>
        <end position="804"/>
    </location>
</feature>
<feature type="domain" description="Major facilitator superfamily (MFS) profile" evidence="9">
    <location>
        <begin position="12"/>
        <end position="446"/>
    </location>
</feature>
<feature type="transmembrane region" description="Helical" evidence="8">
    <location>
        <begin position="1454"/>
        <end position="1472"/>
    </location>
</feature>
<feature type="transmembrane region" description="Helical" evidence="8">
    <location>
        <begin position="848"/>
        <end position="866"/>
    </location>
</feature>
<dbReference type="InterPro" id="IPR020846">
    <property type="entry name" value="MFS_dom"/>
</dbReference>
<keyword evidence="4 8" id="KW-1133">Transmembrane helix</keyword>
<feature type="region of interest" description="Disordered" evidence="7">
    <location>
        <begin position="1049"/>
        <end position="1076"/>
    </location>
</feature>
<dbReference type="GO" id="GO:0022857">
    <property type="term" value="F:transmembrane transporter activity"/>
    <property type="evidence" value="ECO:0007669"/>
    <property type="project" value="InterPro"/>
</dbReference>
<dbReference type="InterPro" id="IPR011701">
    <property type="entry name" value="MFS"/>
</dbReference>
<evidence type="ECO:0000256" key="5">
    <source>
        <dbReference type="ARBA" id="ARBA00023136"/>
    </source>
</evidence>
<dbReference type="Pfam" id="PF07690">
    <property type="entry name" value="MFS_1"/>
    <property type="match status" value="4"/>
</dbReference>
<accession>A0A1E5W740</accession>